<dbReference type="InterPro" id="IPR009048">
    <property type="entry name" value="A-macroglobulin_rcpt-bd"/>
</dbReference>
<dbReference type="InterPro" id="IPR047565">
    <property type="entry name" value="Alpha-macroglob_thiol-ester_cl"/>
</dbReference>
<dbReference type="Pfam" id="PF07703">
    <property type="entry name" value="A2M_BRD"/>
    <property type="match status" value="1"/>
</dbReference>
<dbReference type="Gene3D" id="2.60.120.1540">
    <property type="match status" value="1"/>
</dbReference>
<dbReference type="InterPro" id="IPR049135">
    <property type="entry name" value="TEP1_CUB2"/>
</dbReference>
<gene>
    <name evidence="14" type="ORF">CHIRRI_LOCUS5347</name>
</gene>
<organism evidence="14 15">
    <name type="scientific">Chironomus riparius</name>
    <dbReference type="NCBI Taxonomy" id="315576"/>
    <lineage>
        <taxon>Eukaryota</taxon>
        <taxon>Metazoa</taxon>
        <taxon>Ecdysozoa</taxon>
        <taxon>Arthropoda</taxon>
        <taxon>Hexapoda</taxon>
        <taxon>Insecta</taxon>
        <taxon>Pterygota</taxon>
        <taxon>Neoptera</taxon>
        <taxon>Endopterygota</taxon>
        <taxon>Diptera</taxon>
        <taxon>Nematocera</taxon>
        <taxon>Chironomoidea</taxon>
        <taxon>Chironomidae</taxon>
        <taxon>Chironominae</taxon>
        <taxon>Chironomus</taxon>
    </lineage>
</organism>
<dbReference type="FunFam" id="2.60.40.1930:FF:000001">
    <property type="entry name" value="CD109 isoform 3"/>
    <property type="match status" value="1"/>
</dbReference>
<keyword evidence="2 10" id="KW-0732">Signal</keyword>
<dbReference type="Gene3D" id="2.60.40.690">
    <property type="entry name" value="Alpha-macroglobulin, receptor-binding domain"/>
    <property type="match status" value="1"/>
</dbReference>
<dbReference type="OrthoDB" id="7780472at2759"/>
<dbReference type="SUPFAM" id="SSF49410">
    <property type="entry name" value="Alpha-macroglobulin receptor domain"/>
    <property type="match status" value="1"/>
</dbReference>
<protein>
    <recommendedName>
        <fullName evidence="9">TEP1-F</fullName>
    </recommendedName>
</protein>
<dbReference type="Gene3D" id="2.60.40.2950">
    <property type="match status" value="1"/>
</dbReference>
<dbReference type="SMART" id="SM01359">
    <property type="entry name" value="A2M_N_2"/>
    <property type="match status" value="1"/>
</dbReference>
<reference evidence="14" key="1">
    <citation type="submission" date="2022-01" db="EMBL/GenBank/DDBJ databases">
        <authorList>
            <person name="King R."/>
        </authorList>
    </citation>
    <scope>NUCLEOTIDE SEQUENCE</scope>
</reference>
<dbReference type="CDD" id="cd02897">
    <property type="entry name" value="A2M_2"/>
    <property type="match status" value="1"/>
</dbReference>
<dbReference type="GO" id="GO:0005615">
    <property type="term" value="C:extracellular space"/>
    <property type="evidence" value="ECO:0007669"/>
    <property type="project" value="InterPro"/>
</dbReference>
<evidence type="ECO:0000256" key="10">
    <source>
        <dbReference type="SAM" id="SignalP"/>
    </source>
</evidence>
<keyword evidence="4" id="KW-0882">Thioester bond</keyword>
<dbReference type="Gene3D" id="6.20.50.160">
    <property type="match status" value="1"/>
</dbReference>
<dbReference type="Pfam" id="PF17791">
    <property type="entry name" value="MG3"/>
    <property type="match status" value="1"/>
</dbReference>
<dbReference type="InterPro" id="IPR002890">
    <property type="entry name" value="MG2"/>
</dbReference>
<dbReference type="Pfam" id="PF07678">
    <property type="entry name" value="TED_complement"/>
    <property type="match status" value="1"/>
</dbReference>
<keyword evidence="5" id="KW-1015">Disulfide bond</keyword>
<evidence type="ECO:0000256" key="9">
    <source>
        <dbReference type="ARBA" id="ARBA00078071"/>
    </source>
</evidence>
<dbReference type="GO" id="GO:0002376">
    <property type="term" value="P:immune system process"/>
    <property type="evidence" value="ECO:0007669"/>
    <property type="project" value="UniProtKB-KW"/>
</dbReference>
<feature type="chain" id="PRO_5040305954" description="TEP1-F" evidence="10">
    <location>
        <begin position="21"/>
        <end position="1547"/>
    </location>
</feature>
<dbReference type="EMBL" id="OU895878">
    <property type="protein sequence ID" value="CAG9802436.1"/>
    <property type="molecule type" value="Genomic_DNA"/>
</dbReference>
<evidence type="ECO:0000256" key="6">
    <source>
        <dbReference type="ARBA" id="ARBA00023180"/>
    </source>
</evidence>
<keyword evidence="15" id="KW-1185">Reference proteome</keyword>
<evidence type="ECO:0000259" key="12">
    <source>
        <dbReference type="SMART" id="SM01360"/>
    </source>
</evidence>
<dbReference type="Proteomes" id="UP001153620">
    <property type="component" value="Chromosome 2"/>
</dbReference>
<dbReference type="SMART" id="SM01361">
    <property type="entry name" value="A2M_recep"/>
    <property type="match status" value="1"/>
</dbReference>
<evidence type="ECO:0000256" key="4">
    <source>
        <dbReference type="ARBA" id="ARBA00022966"/>
    </source>
</evidence>
<dbReference type="Gene3D" id="2.60.40.1940">
    <property type="match status" value="1"/>
</dbReference>
<evidence type="ECO:0000313" key="15">
    <source>
        <dbReference type="Proteomes" id="UP001153620"/>
    </source>
</evidence>
<dbReference type="Pfam" id="PF21412">
    <property type="entry name" value="TEP1_CUB2"/>
    <property type="match status" value="1"/>
</dbReference>
<evidence type="ECO:0000313" key="14">
    <source>
        <dbReference type="EMBL" id="CAG9802436.1"/>
    </source>
</evidence>
<accession>A0A9N9RS74</accession>
<comment type="subunit">
    <text evidence="8">Heterodimer of a TEP1-N chain and an TEP1-C chain non-covalently linked. Forms a complex composed of TEP1-N and TEP1-C heterodimer, LRIM1 and APL1C; the interaction stabilizes TEP1-N and TEP1-C heterodimer, prevents its binding to tissues while circulating in the hemolymph and protects the thioester bond from hydrolysis. Mature TEP1 and to a lesser extent full-length TEP1 interact with SPCLIP1; the interaction is induced by microbial infection.</text>
</comment>
<evidence type="ECO:0000256" key="3">
    <source>
        <dbReference type="ARBA" id="ARBA00022859"/>
    </source>
</evidence>
<dbReference type="InterPro" id="IPR013783">
    <property type="entry name" value="Ig-like_fold"/>
</dbReference>
<proteinExistence type="inferred from homology"/>
<dbReference type="InterPro" id="IPR011625">
    <property type="entry name" value="A2M_N_BRD"/>
</dbReference>
<dbReference type="SUPFAM" id="SSF48239">
    <property type="entry name" value="Terpenoid cyclases/Protein prenyltransferases"/>
    <property type="match status" value="1"/>
</dbReference>
<dbReference type="InterPro" id="IPR019742">
    <property type="entry name" value="MacrogloblnA2_CS"/>
</dbReference>
<dbReference type="PANTHER" id="PTHR11412:SF136">
    <property type="entry name" value="CD109 ANTIGEN"/>
    <property type="match status" value="1"/>
</dbReference>
<dbReference type="Pfam" id="PF07677">
    <property type="entry name" value="A2M_recep"/>
    <property type="match status" value="1"/>
</dbReference>
<dbReference type="Gene3D" id="1.50.10.20">
    <property type="match status" value="1"/>
</dbReference>
<feature type="domain" description="Alpha-2-macroglobulin" evidence="12">
    <location>
        <begin position="809"/>
        <end position="901"/>
    </location>
</feature>
<dbReference type="SMART" id="SM01419">
    <property type="entry name" value="Thiol-ester_cl"/>
    <property type="match status" value="1"/>
</dbReference>
<name>A0A9N9RS74_9DIPT</name>
<dbReference type="Gene3D" id="2.60.40.1930">
    <property type="match status" value="2"/>
</dbReference>
<dbReference type="InterPro" id="IPR011626">
    <property type="entry name" value="Alpha-macroglobulin_TED"/>
</dbReference>
<evidence type="ECO:0000256" key="8">
    <source>
        <dbReference type="ARBA" id="ARBA00063781"/>
    </source>
</evidence>
<feature type="domain" description="Alpha-2-macroglobulin bait region" evidence="11">
    <location>
        <begin position="502"/>
        <end position="637"/>
    </location>
</feature>
<dbReference type="InterPro" id="IPR001599">
    <property type="entry name" value="Macroglobln_a2"/>
</dbReference>
<dbReference type="Pfam" id="PF00207">
    <property type="entry name" value="A2M"/>
    <property type="match status" value="1"/>
</dbReference>
<reference evidence="14" key="2">
    <citation type="submission" date="2022-10" db="EMBL/GenBank/DDBJ databases">
        <authorList>
            <consortium name="ENA_rothamsted_submissions"/>
            <consortium name="culmorum"/>
            <person name="King R."/>
        </authorList>
    </citation>
    <scope>NUCLEOTIDE SEQUENCE</scope>
</reference>
<dbReference type="Pfam" id="PF01835">
    <property type="entry name" value="MG2"/>
    <property type="match status" value="1"/>
</dbReference>
<feature type="domain" description="Alpha-macroglobulin receptor-binding" evidence="13">
    <location>
        <begin position="1429"/>
        <end position="1518"/>
    </location>
</feature>
<evidence type="ECO:0000256" key="5">
    <source>
        <dbReference type="ARBA" id="ARBA00023157"/>
    </source>
</evidence>
<dbReference type="InterPro" id="IPR041813">
    <property type="entry name" value="A2M_TED"/>
</dbReference>
<dbReference type="InterPro" id="IPR036595">
    <property type="entry name" value="A-macroglobulin_rcpt-bd_sf"/>
</dbReference>
<dbReference type="InterPro" id="IPR041555">
    <property type="entry name" value="MG3"/>
</dbReference>
<dbReference type="GO" id="GO:0004866">
    <property type="term" value="F:endopeptidase inhibitor activity"/>
    <property type="evidence" value="ECO:0007669"/>
    <property type="project" value="InterPro"/>
</dbReference>
<dbReference type="FunFam" id="1.50.10.20:FF:000001">
    <property type="entry name" value="CD109 isoform 1"/>
    <property type="match status" value="1"/>
</dbReference>
<comment type="similarity">
    <text evidence="1">Belongs to the protease inhibitor I39 (alpha-2-macroglobulin) family.</text>
</comment>
<dbReference type="Gene3D" id="2.20.130.20">
    <property type="match status" value="1"/>
</dbReference>
<evidence type="ECO:0000256" key="1">
    <source>
        <dbReference type="ARBA" id="ARBA00010952"/>
    </source>
</evidence>
<evidence type="ECO:0000259" key="11">
    <source>
        <dbReference type="SMART" id="SM01359"/>
    </source>
</evidence>
<dbReference type="InterPro" id="IPR008930">
    <property type="entry name" value="Terpenoid_cyclase/PrenylTrfase"/>
</dbReference>
<dbReference type="PROSITE" id="PS00477">
    <property type="entry name" value="ALPHA_2_MACROGLOBULIN"/>
    <property type="match status" value="1"/>
</dbReference>
<dbReference type="PANTHER" id="PTHR11412">
    <property type="entry name" value="MACROGLOBULIN / COMPLEMENT"/>
    <property type="match status" value="1"/>
</dbReference>
<evidence type="ECO:0000256" key="7">
    <source>
        <dbReference type="ARBA" id="ARBA00057615"/>
    </source>
</evidence>
<feature type="signal peptide" evidence="10">
    <location>
        <begin position="1"/>
        <end position="20"/>
    </location>
</feature>
<sequence>MKKKLGLLVVLLVTARLCESYSDSEESEESTSVSSINNSDSYDSKGYFTVTANRLLRLNKLYRVSIQFQGYQSEKIIKVGIKNKNFEEFKEVTLHKSGSKTVEFNLKDHHIGDYKLEVKSITGDNFESSRRIEIVKKKFSVFIQTDKSIYKPADKVQFRILLLDADTRPFNASKVKIFITDGDDNRVKQFDSPKFVKGVYQNELQLSDLPVMGKWKIHVKVNDKKDEKKEFKVAEYVLPKFEFTIDANPDANFKDGKIRATVKAKYTFGKTAKGNATITASREAPTWSYYGNNHKEVSKTIDIDGKKIVEFDIEKDLDIKDKHREYTVDLRATFTEELSGKEQNATAKVQIHITPHKMEFKKSGEKFKPGLPYKVTAILKYHDKDAPITDSQNPVKFTIKNYRTVKSKCKRYGGFGYYPSSARTYRGPWDTDYTTRKPEEYDCDKETSTVDEKNVYPKNGKAELELDVDSAVERFHVEAKYLDTVKSISNVPKAESKNDEFLQIKALTKKPKLNNPIQIEVHGTKELKEISYQVIGIGSVVESKTISVPSLKKTELTFTATDEMAPTSYVIVYYITTNGEIISDKLKIELESDLKNPIDIQLSANQLKPSEALDIRVKTMQDSFVGLLGVDQSVLVLKKGNDIEKSKVMEELKEFNKGTDSYENRDIYRDFKDSDVLIITNAISEYKKPYVPKSPYYPGTRPYYMSNGFGGFGFRSSPSYSNNGPFGSFGYSGGFGGFGGSAANAAASSQSFNTGGFGLAAPQSFNPQPTSLSFDSGIGSIEHISDSQPKETKQRAKKPIEVRTEFPETWLFESFDLNPNETSKVLSIKAPDTITSWIITGFSVNPTYGLGLTKEASTLNVFQPFFVSTNLPYSIKRGEVVAIPFTVFNYMQDDQEVEVKFFNADREFEFVEVNEEENEVKNRRKKRGVELERKKNVFVKSNEGTTVKFMIRSLRVGYITIKVTVESQVAGDGVEQKLLVVPEGVTQFMNEAILVDLRNSSEYKTSIEIKVPNNTVEDSTRIEAAVSGDLLGPSIENLDKLIKLPYGCGEQNMVNFVPNIVVLDYLTSVNKLTAEIEEKAKKHMESGYQRELGYKHDDGSYSAFGKSDQSGSTWLTAFVIKSFNQASKYIEIESDVMNQGLKFLSKTQKRDGSFPEVGYILSSSLQGGASKGIGLTAYVLTTFLEAHNAEKYKEVVMKGFRYILDNVDELNDNYSLAIASYALQLAKDSTYDQIRNTLLEKLETKAENEGQLKYWKRESGKKSSRPNSINIEMTSYALLSYLEAGRYADGFAIGKWLITQRNENGGFQSTQDTVVGLQALAKLASKGSDQNDIKINIKTDEKNLDINVNSDNSLVLQKFELPSNSRHFDITANGQGSCLLQIAYRYNIDNSKKRPRFTLEPKIGPGSHKEYLHMTVCTKFVPDSFATKSNMAVMEVTLPSGFTFDTDHMKDLKATRRVKKVETQDSDTIVIIYFDDIDGTEICPEFKAYRTHGVAKQKPSPIIIYDYYDNSRHARVFYNSPEVSLCDICGDEDECQSACETTDIEIE</sequence>
<comment type="function">
    <text evidence="7">Binds covalently through a thioester bond to the pathogen surface resulting in pathogen clearance.</text>
</comment>
<evidence type="ECO:0000256" key="2">
    <source>
        <dbReference type="ARBA" id="ARBA00022729"/>
    </source>
</evidence>
<evidence type="ECO:0000259" key="13">
    <source>
        <dbReference type="SMART" id="SM01361"/>
    </source>
</evidence>
<keyword evidence="3" id="KW-0391">Immunity</keyword>
<dbReference type="SMART" id="SM01360">
    <property type="entry name" value="A2M"/>
    <property type="match status" value="1"/>
</dbReference>
<dbReference type="InterPro" id="IPR050473">
    <property type="entry name" value="A2M/Complement_sys"/>
</dbReference>
<keyword evidence="6" id="KW-0325">Glycoprotein</keyword>
<dbReference type="Gene3D" id="2.60.40.10">
    <property type="entry name" value="Immunoglobulins"/>
    <property type="match status" value="2"/>
</dbReference>